<dbReference type="Proteomes" id="UP000004892">
    <property type="component" value="Unassembled WGS sequence"/>
</dbReference>
<organism evidence="2 3">
    <name type="scientific">Odoribacter laneus YIT 12061</name>
    <dbReference type="NCBI Taxonomy" id="742817"/>
    <lineage>
        <taxon>Bacteria</taxon>
        <taxon>Pseudomonadati</taxon>
        <taxon>Bacteroidota</taxon>
        <taxon>Bacteroidia</taxon>
        <taxon>Bacteroidales</taxon>
        <taxon>Odoribacteraceae</taxon>
        <taxon>Odoribacter</taxon>
    </lineage>
</organism>
<dbReference type="InterPro" id="IPR013783">
    <property type="entry name" value="Ig-like_fold"/>
</dbReference>
<dbReference type="Pfam" id="PF07610">
    <property type="entry name" value="DUF1573"/>
    <property type="match status" value="2"/>
</dbReference>
<dbReference type="PATRIC" id="fig|742817.3.peg.254"/>
<dbReference type="eggNOG" id="ENOG502Z9QX">
    <property type="taxonomic scope" value="Bacteria"/>
</dbReference>
<dbReference type="GO" id="GO:0005737">
    <property type="term" value="C:cytoplasm"/>
    <property type="evidence" value="ECO:0007669"/>
    <property type="project" value="UniProtKB-SubCell"/>
</dbReference>
<proteinExistence type="predicted"/>
<keyword evidence="3" id="KW-1185">Reference proteome</keyword>
<dbReference type="PANTHER" id="PTHR37833:SF1">
    <property type="entry name" value="SIGNAL PEPTIDE PROTEIN"/>
    <property type="match status" value="1"/>
</dbReference>
<feature type="chain" id="PRO_5003548841" description="DUF1573 domain-containing protein" evidence="1">
    <location>
        <begin position="25"/>
        <end position="359"/>
    </location>
</feature>
<evidence type="ECO:0000256" key="1">
    <source>
        <dbReference type="SAM" id="SignalP"/>
    </source>
</evidence>
<evidence type="ECO:0000313" key="3">
    <source>
        <dbReference type="Proteomes" id="UP000004892"/>
    </source>
</evidence>
<dbReference type="RefSeq" id="WP_009135401.1">
    <property type="nucleotide sequence ID" value="NZ_JH594596.1"/>
</dbReference>
<evidence type="ECO:0000313" key="2">
    <source>
        <dbReference type="EMBL" id="EHP50920.1"/>
    </source>
</evidence>
<comment type="caution">
    <text evidence="2">The sequence shown here is derived from an EMBL/GenBank/DDBJ whole genome shotgun (WGS) entry which is preliminary data.</text>
</comment>
<reference evidence="2 3" key="1">
    <citation type="submission" date="2012-01" db="EMBL/GenBank/DDBJ databases">
        <title>The Genome Sequence of Odoribacter laneus YIT 12061.</title>
        <authorList>
            <consortium name="The Broad Institute Genome Sequencing Platform"/>
            <person name="Earl A."/>
            <person name="Ward D."/>
            <person name="Feldgarden M."/>
            <person name="Gevers D."/>
            <person name="Morotomi M."/>
            <person name="Young S.K."/>
            <person name="Zeng Q."/>
            <person name="Gargeya S."/>
            <person name="Fitzgerald M."/>
            <person name="Haas B."/>
            <person name="Abouelleil A."/>
            <person name="Alvarado L."/>
            <person name="Arachchi H.M."/>
            <person name="Berlin A."/>
            <person name="Chapman S.B."/>
            <person name="Gearin G."/>
            <person name="Goldberg J."/>
            <person name="Griggs A."/>
            <person name="Gujja S."/>
            <person name="Hansen M."/>
            <person name="Heiman D."/>
            <person name="Howarth C."/>
            <person name="Larimer J."/>
            <person name="Lui A."/>
            <person name="MacDonald P.J.P."/>
            <person name="McCowen C."/>
            <person name="Montmayeur A."/>
            <person name="Murphy C."/>
            <person name="Neiman D."/>
            <person name="Pearson M."/>
            <person name="Priest M."/>
            <person name="Roberts A."/>
            <person name="Saif S."/>
            <person name="Shea T."/>
            <person name="Sisk P."/>
            <person name="Stolte C."/>
            <person name="Sykes S."/>
            <person name="Wortman J."/>
            <person name="Nusbaum C."/>
            <person name="Birren B."/>
        </authorList>
    </citation>
    <scope>NUCLEOTIDE SEQUENCE [LARGE SCALE GENOMIC DNA]</scope>
    <source>
        <strain evidence="2 3">YIT 12061</strain>
    </source>
</reference>
<dbReference type="EMBL" id="ADMC01000002">
    <property type="protein sequence ID" value="EHP50920.1"/>
    <property type="molecule type" value="Genomic_DNA"/>
</dbReference>
<evidence type="ECO:0008006" key="4">
    <source>
        <dbReference type="Google" id="ProtNLM"/>
    </source>
</evidence>
<gene>
    <name evidence="2" type="ORF">HMPREF9449_00247</name>
</gene>
<dbReference type="HOGENOM" id="CLU_051681_0_0_10"/>
<dbReference type="GeneID" id="98067908"/>
<keyword evidence="1" id="KW-0732">Signal</keyword>
<dbReference type="InterPro" id="IPR011467">
    <property type="entry name" value="DUF1573"/>
</dbReference>
<dbReference type="PANTHER" id="PTHR37833">
    <property type="entry name" value="LIPOPROTEIN-RELATED"/>
    <property type="match status" value="1"/>
</dbReference>
<sequence>MCSNIKIVILLSSLLLGHLGFAQKGTLSFENKDILLNDLKADDTPTTVSYRFTNTGKEPAIISRVTSVTSQIKAEWEKSPIAPGQSSILKISFPSTSFPLQFSYPIQVFSNTTNPLEKLSIKGNIVDNPDKPFLLYRYSMNGLHFRSSHIDFQKVYSGTLRQDTVYFYNALDSEAQLSVLYAPSYLDIQIPEQIGPKEKGRLILTFDAIANKEYGYVYDNVIFLINDENSYRNRLSVSANIAEDFSKLSPEELANAPVAHFRETTLSFGKIKPKEKGKCDFILENRGKSELIIRKTKSSCGCTAVIPGKNTIAPGKSMSIRAIFDPTGKRGYQYKTITVLTNDPKNPEITLTISGNVEK</sequence>
<dbReference type="Gene3D" id="2.60.40.10">
    <property type="entry name" value="Immunoglobulins"/>
    <property type="match status" value="2"/>
</dbReference>
<accession>H1DDB1</accession>
<dbReference type="AlphaFoldDB" id="H1DDB1"/>
<name>H1DDB1_9BACT</name>
<feature type="signal peptide" evidence="1">
    <location>
        <begin position="1"/>
        <end position="24"/>
    </location>
</feature>
<protein>
    <recommendedName>
        <fullName evidence="4">DUF1573 domain-containing protein</fullName>
    </recommendedName>
</protein>
<dbReference type="STRING" id="742817.HMPREF9449_00247"/>